<organism evidence="2 3">
    <name type="scientific">Pontibacter lucknowensis</name>
    <dbReference type="NCBI Taxonomy" id="1077936"/>
    <lineage>
        <taxon>Bacteria</taxon>
        <taxon>Pseudomonadati</taxon>
        <taxon>Bacteroidota</taxon>
        <taxon>Cytophagia</taxon>
        <taxon>Cytophagales</taxon>
        <taxon>Hymenobacteraceae</taxon>
        <taxon>Pontibacter</taxon>
    </lineage>
</organism>
<dbReference type="EMBL" id="FTNM01000006">
    <property type="protein sequence ID" value="SIR41611.1"/>
    <property type="molecule type" value="Genomic_DNA"/>
</dbReference>
<gene>
    <name evidence="2" type="ORF">SAMN05421545_3515</name>
</gene>
<dbReference type="Proteomes" id="UP000185924">
    <property type="component" value="Unassembled WGS sequence"/>
</dbReference>
<name>A0A1N7ARF6_9BACT</name>
<keyword evidence="1" id="KW-1133">Transmembrane helix</keyword>
<sequence length="178" mass="20478">MLLRRYTTTDNADSRSRYSCYTLVSFNYNMKVTKVLLDIFLIILVVINLIFLGITTIYGGITRGIFYSVLTDRPEFSQISDSQIEVINIVSTVLIVSGTILPLVLLFLPMFTTKQKRILTACLSLIPILFLLTRLLIFPEPDSFTQTSMGEFQVRKYEWDTQNGQIERWWISEKPSSA</sequence>
<keyword evidence="1" id="KW-0812">Transmembrane</keyword>
<protein>
    <submittedName>
        <fullName evidence="2">Uncharacterized protein</fullName>
    </submittedName>
</protein>
<keyword evidence="3" id="KW-1185">Reference proteome</keyword>
<feature type="transmembrane region" description="Helical" evidence="1">
    <location>
        <begin position="86"/>
        <end position="111"/>
    </location>
</feature>
<evidence type="ECO:0000313" key="3">
    <source>
        <dbReference type="Proteomes" id="UP000185924"/>
    </source>
</evidence>
<feature type="transmembrane region" description="Helical" evidence="1">
    <location>
        <begin position="118"/>
        <end position="137"/>
    </location>
</feature>
<reference evidence="3" key="1">
    <citation type="submission" date="2017-01" db="EMBL/GenBank/DDBJ databases">
        <authorList>
            <person name="Varghese N."/>
            <person name="Submissions S."/>
        </authorList>
    </citation>
    <scope>NUCLEOTIDE SEQUENCE [LARGE SCALE GENOMIC DNA]</scope>
    <source>
        <strain evidence="3">DM9</strain>
    </source>
</reference>
<keyword evidence="1" id="KW-0472">Membrane</keyword>
<evidence type="ECO:0000256" key="1">
    <source>
        <dbReference type="SAM" id="Phobius"/>
    </source>
</evidence>
<evidence type="ECO:0000313" key="2">
    <source>
        <dbReference type="EMBL" id="SIR41611.1"/>
    </source>
</evidence>
<dbReference type="AlphaFoldDB" id="A0A1N7ARF6"/>
<accession>A0A1N7ARF6</accession>
<feature type="transmembrane region" description="Helical" evidence="1">
    <location>
        <begin position="39"/>
        <end position="66"/>
    </location>
</feature>
<dbReference type="STRING" id="1077936.SAMN05421545_3515"/>
<proteinExistence type="predicted"/>